<dbReference type="PANTHER" id="PTHR12794">
    <property type="entry name" value="GEMIN2"/>
    <property type="match status" value="1"/>
</dbReference>
<dbReference type="STRING" id="7719.ENSCINP00000022944"/>
<protein>
    <submittedName>
        <fullName evidence="3">Gem-associated protein 2</fullName>
    </submittedName>
</protein>
<dbReference type="Pfam" id="PF04938">
    <property type="entry name" value="SIP1"/>
    <property type="match status" value="1"/>
</dbReference>
<dbReference type="Proteomes" id="UP000008144">
    <property type="component" value="Chromosome 5"/>
</dbReference>
<gene>
    <name evidence="3" type="primary">LOC100181701</name>
</gene>
<dbReference type="GO" id="GO:0000387">
    <property type="term" value="P:spliceosomal snRNP assembly"/>
    <property type="evidence" value="ECO:0000318"/>
    <property type="project" value="GO_Central"/>
</dbReference>
<dbReference type="FunFam" id="1.20.58.1070:FF:000004">
    <property type="entry name" value="Gem-associated protein 2"/>
    <property type="match status" value="1"/>
</dbReference>
<dbReference type="HOGENOM" id="CLU_053222_0_0_1"/>
<dbReference type="GeneID" id="100181701"/>
<dbReference type="GO" id="GO:0032797">
    <property type="term" value="C:SMN complex"/>
    <property type="evidence" value="ECO:0000318"/>
    <property type="project" value="GO_Central"/>
</dbReference>
<dbReference type="AlphaFoldDB" id="F7B5G8"/>
<dbReference type="RefSeq" id="XP_002124505.1">
    <property type="nucleotide sequence ID" value="XM_002124469.5"/>
</dbReference>
<dbReference type="InParanoid" id="F7B5G8"/>
<comment type="similarity">
    <text evidence="1">Belongs to the gemin-2 family.</text>
</comment>
<organism evidence="3 4">
    <name type="scientific">Ciona intestinalis</name>
    <name type="common">Transparent sea squirt</name>
    <name type="synonym">Ascidia intestinalis</name>
    <dbReference type="NCBI Taxonomy" id="7719"/>
    <lineage>
        <taxon>Eukaryota</taxon>
        <taxon>Metazoa</taxon>
        <taxon>Chordata</taxon>
        <taxon>Tunicata</taxon>
        <taxon>Ascidiacea</taxon>
        <taxon>Phlebobranchia</taxon>
        <taxon>Cionidae</taxon>
        <taxon>Ciona</taxon>
    </lineage>
</organism>
<dbReference type="EMBL" id="EAAA01002138">
    <property type="status" value="NOT_ANNOTATED_CDS"/>
    <property type="molecule type" value="Genomic_DNA"/>
</dbReference>
<dbReference type="OMA" id="AHSLIWQ"/>
<feature type="region of interest" description="Disordered" evidence="2">
    <location>
        <begin position="1"/>
        <end position="22"/>
    </location>
</feature>
<name>F7B5G8_CIOIN</name>
<dbReference type="KEGG" id="cin:100181701"/>
<dbReference type="PANTHER" id="PTHR12794:SF0">
    <property type="entry name" value="GEM-ASSOCIATED PROTEIN 2"/>
    <property type="match status" value="1"/>
</dbReference>
<accession>A0A1W2WC36</accession>
<dbReference type="Ensembl" id="ENSCINT00000023190.2">
    <property type="protein sequence ID" value="ENSCINP00000022944.2"/>
    <property type="gene ID" value="ENSCING00000012240.2"/>
</dbReference>
<reference evidence="3" key="2">
    <citation type="journal article" date="2008" name="Genome Biol.">
        <title>Improved genome assembly and evidence-based global gene model set for the chordate Ciona intestinalis: new insight into intron and operon populations.</title>
        <authorList>
            <person name="Satou Y."/>
            <person name="Mineta K."/>
            <person name="Ogasawara M."/>
            <person name="Sasakura Y."/>
            <person name="Shoguchi E."/>
            <person name="Ueno K."/>
            <person name="Yamada L."/>
            <person name="Matsumoto J."/>
            <person name="Wasserscheid J."/>
            <person name="Dewar K."/>
            <person name="Wiley G.B."/>
            <person name="Macmil S.L."/>
            <person name="Roe B.A."/>
            <person name="Zeller R.W."/>
            <person name="Hastings K.E."/>
            <person name="Lemaire P."/>
            <person name="Lindquist E."/>
            <person name="Endo T."/>
            <person name="Hotta K."/>
            <person name="Inaba K."/>
        </authorList>
    </citation>
    <scope>NUCLEOTIDE SEQUENCE [LARGE SCALE GENOMIC DNA]</scope>
    <source>
        <strain evidence="3">wild type</strain>
    </source>
</reference>
<reference evidence="3" key="4">
    <citation type="submission" date="2025-09" db="UniProtKB">
        <authorList>
            <consortium name="Ensembl"/>
        </authorList>
    </citation>
    <scope>IDENTIFICATION</scope>
</reference>
<dbReference type="InterPro" id="IPR035426">
    <property type="entry name" value="Gemin2/Brr1"/>
</dbReference>
<dbReference type="Gene3D" id="1.20.58.1070">
    <property type="match status" value="1"/>
</dbReference>
<accession>F7B5G8</accession>
<evidence type="ECO:0000256" key="2">
    <source>
        <dbReference type="SAM" id="MobiDB-lite"/>
    </source>
</evidence>
<keyword evidence="4" id="KW-1185">Reference proteome</keyword>
<reference evidence="3" key="3">
    <citation type="submission" date="2025-08" db="UniProtKB">
        <authorList>
            <consortium name="Ensembl"/>
        </authorList>
    </citation>
    <scope>IDENTIFICATION</scope>
</reference>
<evidence type="ECO:0000313" key="3">
    <source>
        <dbReference type="Ensembl" id="ENSCINP00000022944.2"/>
    </source>
</evidence>
<dbReference type="FunCoup" id="F7B5G8">
    <property type="interactions" value="77"/>
</dbReference>
<dbReference type="OrthoDB" id="428895at2759"/>
<dbReference type="GeneTree" id="ENSGT00390000013814"/>
<sequence length="323" mass="37011">MSSINTSECPTGEKLSADPIQYDHAPGSSPFFKLDRNDFTDYVPSPTLPSNPHDYLKSVWHEAQRCPDVVVANIDPEKIKSSKPTSFVHHKLPGSEHAPTKQWCDHQMVSFSRAREDLARHIARLKSIKRQSKKRPKLPIYPLPNWDDEQNWKYFCLGNKLKKISTPISEHVGEEDEGESEEEEDQMMTDAIAPPKDDPPSPMMGDMEDRIVDLSTLQEGYPPLMRIVLRMEQKHIESNLEFHIKWLNESGFSKQQGRWIFTLLTLLEKPLFPTVVSTLRNLSRECAKLRDQNSTNEESLNGLNLIICIVGRYFSQSDLLDPA</sequence>
<evidence type="ECO:0000256" key="1">
    <source>
        <dbReference type="ARBA" id="ARBA00025758"/>
    </source>
</evidence>
<dbReference type="GO" id="GO:0005634">
    <property type="term" value="C:nucleus"/>
    <property type="evidence" value="ECO:0000318"/>
    <property type="project" value="GO_Central"/>
</dbReference>
<proteinExistence type="inferred from homology"/>
<evidence type="ECO:0000313" key="4">
    <source>
        <dbReference type="Proteomes" id="UP000008144"/>
    </source>
</evidence>
<reference evidence="4" key="1">
    <citation type="journal article" date="2002" name="Science">
        <title>The draft genome of Ciona intestinalis: insights into chordate and vertebrate origins.</title>
        <authorList>
            <person name="Dehal P."/>
            <person name="Satou Y."/>
            <person name="Campbell R.K."/>
            <person name="Chapman J."/>
            <person name="Degnan B."/>
            <person name="De Tomaso A."/>
            <person name="Davidson B."/>
            <person name="Di Gregorio A."/>
            <person name="Gelpke M."/>
            <person name="Goodstein D.M."/>
            <person name="Harafuji N."/>
            <person name="Hastings K.E."/>
            <person name="Ho I."/>
            <person name="Hotta K."/>
            <person name="Huang W."/>
            <person name="Kawashima T."/>
            <person name="Lemaire P."/>
            <person name="Martinez D."/>
            <person name="Meinertzhagen I.A."/>
            <person name="Necula S."/>
            <person name="Nonaka M."/>
            <person name="Putnam N."/>
            <person name="Rash S."/>
            <person name="Saiga H."/>
            <person name="Satake M."/>
            <person name="Terry A."/>
            <person name="Yamada L."/>
            <person name="Wang H.G."/>
            <person name="Awazu S."/>
            <person name="Azumi K."/>
            <person name="Boore J."/>
            <person name="Branno M."/>
            <person name="Chin-Bow S."/>
            <person name="DeSantis R."/>
            <person name="Doyle S."/>
            <person name="Francino P."/>
            <person name="Keys D.N."/>
            <person name="Haga S."/>
            <person name="Hayashi H."/>
            <person name="Hino K."/>
            <person name="Imai K.S."/>
            <person name="Inaba K."/>
            <person name="Kano S."/>
            <person name="Kobayashi K."/>
            <person name="Kobayashi M."/>
            <person name="Lee B.I."/>
            <person name="Makabe K.W."/>
            <person name="Manohar C."/>
            <person name="Matassi G."/>
            <person name="Medina M."/>
            <person name="Mochizuki Y."/>
            <person name="Mount S."/>
            <person name="Morishita T."/>
            <person name="Miura S."/>
            <person name="Nakayama A."/>
            <person name="Nishizaka S."/>
            <person name="Nomoto H."/>
            <person name="Ohta F."/>
            <person name="Oishi K."/>
            <person name="Rigoutsos I."/>
            <person name="Sano M."/>
            <person name="Sasaki A."/>
            <person name="Sasakura Y."/>
            <person name="Shoguchi E."/>
            <person name="Shin-i T."/>
            <person name="Spagnuolo A."/>
            <person name="Stainier D."/>
            <person name="Suzuki M.M."/>
            <person name="Tassy O."/>
            <person name="Takatori N."/>
            <person name="Tokuoka M."/>
            <person name="Yagi K."/>
            <person name="Yoshizaki F."/>
            <person name="Wada S."/>
            <person name="Zhang C."/>
            <person name="Hyatt P.D."/>
            <person name="Larimer F."/>
            <person name="Detter C."/>
            <person name="Doggett N."/>
            <person name="Glavina T."/>
            <person name="Hawkins T."/>
            <person name="Richardson P."/>
            <person name="Lucas S."/>
            <person name="Kohara Y."/>
            <person name="Levine M."/>
            <person name="Satoh N."/>
            <person name="Rokhsar D.S."/>
        </authorList>
    </citation>
    <scope>NUCLEOTIDE SEQUENCE [LARGE SCALE GENOMIC DNA]</scope>
</reference>